<evidence type="ECO:0000256" key="3">
    <source>
        <dbReference type="ARBA" id="ARBA00023098"/>
    </source>
</evidence>
<organism evidence="6 7">
    <name type="scientific">Bifidobacterium pseudolongum subsp. globosum</name>
    <dbReference type="NCBI Taxonomy" id="1690"/>
    <lineage>
        <taxon>Bacteria</taxon>
        <taxon>Bacillati</taxon>
        <taxon>Actinomycetota</taxon>
        <taxon>Actinomycetes</taxon>
        <taxon>Bifidobacteriales</taxon>
        <taxon>Bifidobacteriaceae</taxon>
        <taxon>Bifidobacterium</taxon>
    </lineage>
</organism>
<dbReference type="InterPro" id="IPR050301">
    <property type="entry name" value="NTE"/>
</dbReference>
<dbReference type="InterPro" id="IPR045943">
    <property type="entry name" value="DUF6363"/>
</dbReference>
<evidence type="ECO:0000256" key="1">
    <source>
        <dbReference type="ARBA" id="ARBA00022801"/>
    </source>
</evidence>
<feature type="domain" description="PNPLA" evidence="5">
    <location>
        <begin position="11"/>
        <end position="180"/>
    </location>
</feature>
<feature type="short sequence motif" description="DGA/G" evidence="4">
    <location>
        <begin position="167"/>
        <end position="169"/>
    </location>
</feature>
<dbReference type="Pfam" id="PF19890">
    <property type="entry name" value="DUF6363"/>
    <property type="match status" value="1"/>
</dbReference>
<sequence length="286" mass="31622">MSEQNPHTTAIIDVGGGFRAIFGAGVLDRCLEEGIAFDHCYGVSAGSANLTSFLAHQHGRNHTFYTQYAFRKEYASVNSFIHNHNFANLDYVYGTLSNHDGENPLDYEAFAANPAQFTVVACDARDGSTKYFTKDDMHYDDYDILKASSAVPVACQPYVIDGVPYFDGGIADPVPVQKAIDDGCDRIVLVLTRPKDVIREQHKDVAPARILRRSHPKAAERLLERYATYNTEVAAAKQYEAEGKVLILAPEELYGLSTLSKTYEGLERMYRAGYGQAGRIADFLAA</sequence>
<evidence type="ECO:0000313" key="7">
    <source>
        <dbReference type="Proteomes" id="UP000293208"/>
    </source>
</evidence>
<keyword evidence="2 4" id="KW-0442">Lipid degradation</keyword>
<feature type="active site" description="Proton acceptor" evidence="4">
    <location>
        <position position="167"/>
    </location>
</feature>
<dbReference type="InterPro" id="IPR037483">
    <property type="entry name" value="YjjU-like"/>
</dbReference>
<keyword evidence="1 4" id="KW-0378">Hydrolase</keyword>
<protein>
    <submittedName>
        <fullName evidence="6">Patatin family protein</fullName>
    </submittedName>
</protein>
<dbReference type="Gene3D" id="3.40.1090.10">
    <property type="entry name" value="Cytosolic phospholipase A2 catalytic domain"/>
    <property type="match status" value="1"/>
</dbReference>
<accession>A0A4Q5AX57</accession>
<reference evidence="6 7" key="1">
    <citation type="submission" date="2018-12" db="EMBL/GenBank/DDBJ databases">
        <title>Unveiling genomic diversity among members of the Bifidobacterium pseudolongum species, a widely distributed gut commensal of the animal kingdom.</title>
        <authorList>
            <person name="Lugli G.A."/>
            <person name="Duranti S."/>
            <person name="Albert K."/>
            <person name="Mancabelli L."/>
            <person name="Napoli S."/>
            <person name="Viappiani A."/>
            <person name="Anzalone R."/>
            <person name="Longhi G."/>
            <person name="Milani C."/>
            <person name="Turroni F."/>
            <person name="Alessandri G."/>
            <person name="Sela D.A."/>
            <person name="Van Sinderen D."/>
            <person name="Ventura M."/>
        </authorList>
    </citation>
    <scope>NUCLEOTIDE SEQUENCE [LARGE SCALE GENOMIC DNA]</scope>
    <source>
        <strain evidence="6 7">2001B</strain>
    </source>
</reference>
<dbReference type="InterPro" id="IPR016035">
    <property type="entry name" value="Acyl_Trfase/lysoPLipase"/>
</dbReference>
<dbReference type="InterPro" id="IPR002641">
    <property type="entry name" value="PNPLA_dom"/>
</dbReference>
<dbReference type="PROSITE" id="PS51635">
    <property type="entry name" value="PNPLA"/>
    <property type="match status" value="1"/>
</dbReference>
<dbReference type="PANTHER" id="PTHR14226:SF25">
    <property type="entry name" value="PHOSPHOESTERASE"/>
    <property type="match status" value="1"/>
</dbReference>
<evidence type="ECO:0000259" key="5">
    <source>
        <dbReference type="PROSITE" id="PS51635"/>
    </source>
</evidence>
<evidence type="ECO:0000256" key="4">
    <source>
        <dbReference type="PROSITE-ProRule" id="PRU01161"/>
    </source>
</evidence>
<dbReference type="SUPFAM" id="SSF52151">
    <property type="entry name" value="FabD/lysophospholipase-like"/>
    <property type="match status" value="1"/>
</dbReference>
<dbReference type="Proteomes" id="UP000293208">
    <property type="component" value="Unassembled WGS sequence"/>
</dbReference>
<dbReference type="AlphaFoldDB" id="A0A4Q5AX57"/>
<evidence type="ECO:0000256" key="2">
    <source>
        <dbReference type="ARBA" id="ARBA00022963"/>
    </source>
</evidence>
<proteinExistence type="predicted"/>
<dbReference type="RefSeq" id="WP_039172227.1">
    <property type="nucleotide sequence ID" value="NZ_RYUU01000018.1"/>
</dbReference>
<dbReference type="GO" id="GO:0016787">
    <property type="term" value="F:hydrolase activity"/>
    <property type="evidence" value="ECO:0007669"/>
    <property type="project" value="UniProtKB-UniRule"/>
</dbReference>
<dbReference type="GO" id="GO:0016042">
    <property type="term" value="P:lipid catabolic process"/>
    <property type="evidence" value="ECO:0007669"/>
    <property type="project" value="UniProtKB-UniRule"/>
</dbReference>
<dbReference type="EMBL" id="RYUY01000006">
    <property type="protein sequence ID" value="RYQ39039.1"/>
    <property type="molecule type" value="Genomic_DNA"/>
</dbReference>
<dbReference type="Pfam" id="PF01734">
    <property type="entry name" value="Patatin"/>
    <property type="match status" value="1"/>
</dbReference>
<comment type="caution">
    <text evidence="4">Lacks conserved residue(s) required for the propagation of feature annotation.</text>
</comment>
<gene>
    <name evidence="6" type="ORF">PG2001B_1376</name>
</gene>
<dbReference type="PANTHER" id="PTHR14226">
    <property type="entry name" value="NEUROPATHY TARGET ESTERASE/SWISS CHEESE D.MELANOGASTER"/>
    <property type="match status" value="1"/>
</dbReference>
<dbReference type="CDD" id="cd07208">
    <property type="entry name" value="Pat_hypo_Ecoli_yjju_like"/>
    <property type="match status" value="1"/>
</dbReference>
<evidence type="ECO:0000313" key="6">
    <source>
        <dbReference type="EMBL" id="RYQ39039.1"/>
    </source>
</evidence>
<feature type="active site" description="Nucleophile" evidence="4">
    <location>
        <position position="44"/>
    </location>
</feature>
<name>A0A4Q5AX57_9BIFI</name>
<feature type="short sequence motif" description="GXSXG" evidence="4">
    <location>
        <begin position="42"/>
        <end position="46"/>
    </location>
</feature>
<comment type="caution">
    <text evidence="6">The sequence shown here is derived from an EMBL/GenBank/DDBJ whole genome shotgun (WGS) entry which is preliminary data.</text>
</comment>
<keyword evidence="3 4" id="KW-0443">Lipid metabolism</keyword>